<dbReference type="CDD" id="cd15482">
    <property type="entry name" value="Sialidase_non-viral"/>
    <property type="match status" value="1"/>
</dbReference>
<dbReference type="InterPro" id="IPR013320">
    <property type="entry name" value="ConA-like_dom_sf"/>
</dbReference>
<feature type="domain" description="Trans-sialidase C-terminal" evidence="2">
    <location>
        <begin position="313"/>
        <end position="397"/>
    </location>
</feature>
<organism evidence="3 4">
    <name type="scientific">Trypanosoma conorhini</name>
    <dbReference type="NCBI Taxonomy" id="83891"/>
    <lineage>
        <taxon>Eukaryota</taxon>
        <taxon>Discoba</taxon>
        <taxon>Euglenozoa</taxon>
        <taxon>Kinetoplastea</taxon>
        <taxon>Metakinetoplastina</taxon>
        <taxon>Trypanosomatida</taxon>
        <taxon>Trypanosomatidae</taxon>
        <taxon>Trypanosoma</taxon>
    </lineage>
</organism>
<protein>
    <submittedName>
        <fullName evidence="3">Trans-sialidase</fullName>
    </submittedName>
</protein>
<feature type="domain" description="Sialidase" evidence="1">
    <location>
        <begin position="2"/>
        <end position="255"/>
    </location>
</feature>
<dbReference type="Pfam" id="PF13859">
    <property type="entry name" value="BNR_3"/>
    <property type="match status" value="1"/>
</dbReference>
<dbReference type="GO" id="GO:0004308">
    <property type="term" value="F:exo-alpha-sialidase activity"/>
    <property type="evidence" value="ECO:0007669"/>
    <property type="project" value="InterPro"/>
</dbReference>
<name>A0A422MW12_9TRYP</name>
<dbReference type="InterPro" id="IPR011040">
    <property type="entry name" value="Sialidase"/>
</dbReference>
<dbReference type="InterPro" id="IPR055239">
    <property type="entry name" value="TS_C"/>
</dbReference>
<dbReference type="SUPFAM" id="SSF49899">
    <property type="entry name" value="Concanavalin A-like lectins/glucanases"/>
    <property type="match status" value="1"/>
</dbReference>
<sequence length="404" mass="42622">MRPTTLVVGDDVYMLLGNYSGVADASKWKLLLVKGSVSGSGETKKIAWSETRAVETAGLPKYLTRLVGGGGSGLVLSDGTLVFPMQAIKNGKNILLAMRLRQSETQWKFSSGTTGEGCRDPSIVEWKDGQKLLAMASCEGGSYEVYDSTAAGTAWYTTGEPITRVWGNSLSRQGGYGVQGGFITASFENKKLMLLTMPVYSADAGEEKGELHLWLTDNARVHDVGPVSAAGDDAAASSLLYNSGGSGDELIALYEKKTGDDSYGLAYVRLATQLEQVKEVVRSWTALDAALQSCKASGNLDPQEKGMCKGPLPTKGLVGFLSGKSTGGKWKDEYLCVDATVHGAATKFTNGVTFSGAGAGAEWPVGNLGQNQPYYFANNKFALAATVTIHAVPEEDAAPSLCCG</sequence>
<evidence type="ECO:0000259" key="1">
    <source>
        <dbReference type="Pfam" id="PF13859"/>
    </source>
</evidence>
<dbReference type="InterPro" id="IPR008377">
    <property type="entry name" value="Sialidase_trypan"/>
</dbReference>
<dbReference type="EMBL" id="MKKU01001138">
    <property type="protein sequence ID" value="RNE97422.1"/>
    <property type="molecule type" value="Genomic_DNA"/>
</dbReference>
<dbReference type="PRINTS" id="PR01803">
    <property type="entry name" value="TCSIALIDASE"/>
</dbReference>
<accession>A0A422MW12</accession>
<dbReference type="GeneID" id="40323073"/>
<dbReference type="SUPFAM" id="SSF50939">
    <property type="entry name" value="Sialidases"/>
    <property type="match status" value="1"/>
</dbReference>
<proteinExistence type="predicted"/>
<evidence type="ECO:0000313" key="3">
    <source>
        <dbReference type="EMBL" id="RNE97422.1"/>
    </source>
</evidence>
<dbReference type="InterPro" id="IPR036278">
    <property type="entry name" value="Sialidase_sf"/>
</dbReference>
<dbReference type="Pfam" id="PF22925">
    <property type="entry name" value="TS_C"/>
    <property type="match status" value="1"/>
</dbReference>
<gene>
    <name evidence="3" type="ORF">Tco025E_09462</name>
</gene>
<dbReference type="OrthoDB" id="252632at2759"/>
<reference evidence="3 4" key="1">
    <citation type="journal article" date="2018" name="BMC Genomics">
        <title>Genomic comparison of Trypanosoma conorhini and Trypanosoma rangeli to Trypanosoma cruzi strains of high and low virulence.</title>
        <authorList>
            <person name="Bradwell K.R."/>
            <person name="Koparde V.N."/>
            <person name="Matveyev A.V."/>
            <person name="Serrano M.G."/>
            <person name="Alves J.M."/>
            <person name="Parikh H."/>
            <person name="Huang B."/>
            <person name="Lee V."/>
            <person name="Espinosa-Alvarez O."/>
            <person name="Ortiz P.A."/>
            <person name="Costa-Martins A.G."/>
            <person name="Teixeira M.M."/>
            <person name="Buck G.A."/>
        </authorList>
    </citation>
    <scope>NUCLEOTIDE SEQUENCE [LARGE SCALE GENOMIC DNA]</scope>
    <source>
        <strain evidence="3 4">025E</strain>
    </source>
</reference>
<dbReference type="AlphaFoldDB" id="A0A422MW12"/>
<comment type="caution">
    <text evidence="3">The sequence shown here is derived from an EMBL/GenBank/DDBJ whole genome shotgun (WGS) entry which is preliminary data.</text>
</comment>
<dbReference type="Gene3D" id="2.60.120.200">
    <property type="match status" value="1"/>
</dbReference>
<evidence type="ECO:0000259" key="2">
    <source>
        <dbReference type="Pfam" id="PF22925"/>
    </source>
</evidence>
<evidence type="ECO:0000313" key="4">
    <source>
        <dbReference type="Proteomes" id="UP000284403"/>
    </source>
</evidence>
<dbReference type="Gene3D" id="2.120.10.10">
    <property type="match status" value="1"/>
</dbReference>
<dbReference type="RefSeq" id="XP_029223599.1">
    <property type="nucleotide sequence ID" value="XM_029376281.1"/>
</dbReference>
<keyword evidence="4" id="KW-1185">Reference proteome</keyword>
<dbReference type="Proteomes" id="UP000284403">
    <property type="component" value="Unassembled WGS sequence"/>
</dbReference>